<dbReference type="EMBL" id="JGZA01000023">
    <property type="protein sequence ID" value="KFI67965.1"/>
    <property type="molecule type" value="Genomic_DNA"/>
</dbReference>
<dbReference type="AlphaFoldDB" id="A0A087BAB5"/>
<proteinExistence type="predicted"/>
<comment type="caution">
    <text evidence="1">The sequence shown here is derived from an EMBL/GenBank/DDBJ whole genome shotgun (WGS) entry which is preliminary data.</text>
</comment>
<dbReference type="Proteomes" id="UP000029024">
    <property type="component" value="Unassembled WGS sequence"/>
</dbReference>
<evidence type="ECO:0000313" key="2">
    <source>
        <dbReference type="Proteomes" id="UP000029024"/>
    </source>
</evidence>
<accession>A0A087BAB5</accession>
<feature type="non-terminal residue" evidence="1">
    <location>
        <position position="38"/>
    </location>
</feature>
<organism evidence="1 2">
    <name type="scientific">Bifidobacterium longum subsp. suis</name>
    <dbReference type="NCBI Taxonomy" id="1695"/>
    <lineage>
        <taxon>Bacteria</taxon>
        <taxon>Bacillati</taxon>
        <taxon>Actinomycetota</taxon>
        <taxon>Actinomycetes</taxon>
        <taxon>Bifidobacteriales</taxon>
        <taxon>Bifidobacteriaceae</taxon>
        <taxon>Bifidobacterium</taxon>
    </lineage>
</organism>
<sequence length="38" mass="4361">MFQNVFAHILPTFFHARLHLHGGIEQTGHVHQVAVEQI</sequence>
<protein>
    <submittedName>
        <fullName evidence="1">Uncharacterized protein</fullName>
    </submittedName>
</protein>
<reference evidence="1 2" key="1">
    <citation type="submission" date="2014-03" db="EMBL/GenBank/DDBJ databases">
        <title>Genomics of Bifidobacteria.</title>
        <authorList>
            <person name="Ventura M."/>
            <person name="Milani C."/>
            <person name="Lugli G.A."/>
        </authorList>
    </citation>
    <scope>NUCLEOTIDE SEQUENCE [LARGE SCALE GENOMIC DNA]</scope>
    <source>
        <strain evidence="1 2">LMG 21814</strain>
    </source>
</reference>
<evidence type="ECO:0000313" key="1">
    <source>
        <dbReference type="EMBL" id="KFI67965.1"/>
    </source>
</evidence>
<name>A0A087BAB5_BIFLN</name>
<gene>
    <name evidence="1" type="ORF">BLSS_1933</name>
</gene>